<organism evidence="2 3">
    <name type="scientific">Scyliorhinus torazame</name>
    <name type="common">Cloudy catshark</name>
    <name type="synonym">Catulus torazame</name>
    <dbReference type="NCBI Taxonomy" id="75743"/>
    <lineage>
        <taxon>Eukaryota</taxon>
        <taxon>Metazoa</taxon>
        <taxon>Chordata</taxon>
        <taxon>Craniata</taxon>
        <taxon>Vertebrata</taxon>
        <taxon>Chondrichthyes</taxon>
        <taxon>Elasmobranchii</taxon>
        <taxon>Galeomorphii</taxon>
        <taxon>Galeoidea</taxon>
        <taxon>Carcharhiniformes</taxon>
        <taxon>Scyliorhinidae</taxon>
        <taxon>Scyliorhinus</taxon>
    </lineage>
</organism>
<comment type="caution">
    <text evidence="2">The sequence shown here is derived from an EMBL/GenBank/DDBJ whole genome shotgun (WGS) entry which is preliminary data.</text>
</comment>
<dbReference type="EMBL" id="BFAA01000405">
    <property type="protein sequence ID" value="GCB71930.1"/>
    <property type="molecule type" value="Genomic_DNA"/>
</dbReference>
<evidence type="ECO:0000313" key="2">
    <source>
        <dbReference type="EMBL" id="GCB71930.1"/>
    </source>
</evidence>
<evidence type="ECO:0000256" key="1">
    <source>
        <dbReference type="SAM" id="Coils"/>
    </source>
</evidence>
<feature type="coiled-coil region" evidence="1">
    <location>
        <begin position="32"/>
        <end position="86"/>
    </location>
</feature>
<protein>
    <submittedName>
        <fullName evidence="2">Uncharacterized protein</fullName>
    </submittedName>
</protein>
<sequence>LKRYRDTIELPAGMKYLTVDADRKLEAGQKNAKALQIELQKIGQALQASERACCHNTGAENLRRTLAKCEDLMVKQDQTLEDLQKLMIMIKLDLKKKNACIAEQYQTVRQLQAGPGCNKRRCAGNIENQPPPGKKPFLTGLLRLAQQQRSNTPSNCILRSRARLQQTKAQYQVNY</sequence>
<feature type="non-terminal residue" evidence="2">
    <location>
        <position position="1"/>
    </location>
</feature>
<accession>A0A401PFK7</accession>
<dbReference type="AlphaFoldDB" id="A0A401PFK7"/>
<dbReference type="Proteomes" id="UP000288216">
    <property type="component" value="Unassembled WGS sequence"/>
</dbReference>
<keyword evidence="3" id="KW-1185">Reference proteome</keyword>
<reference evidence="2 3" key="1">
    <citation type="journal article" date="2018" name="Nat. Ecol. Evol.">
        <title>Shark genomes provide insights into elasmobranch evolution and the origin of vertebrates.</title>
        <authorList>
            <person name="Hara Y"/>
            <person name="Yamaguchi K"/>
            <person name="Onimaru K"/>
            <person name="Kadota M"/>
            <person name="Koyanagi M"/>
            <person name="Keeley SD"/>
            <person name="Tatsumi K"/>
            <person name="Tanaka K"/>
            <person name="Motone F"/>
            <person name="Kageyama Y"/>
            <person name="Nozu R"/>
            <person name="Adachi N"/>
            <person name="Nishimura O"/>
            <person name="Nakagawa R"/>
            <person name="Tanegashima C"/>
            <person name="Kiyatake I"/>
            <person name="Matsumoto R"/>
            <person name="Murakumo K"/>
            <person name="Nishida K"/>
            <person name="Terakita A"/>
            <person name="Kuratani S"/>
            <person name="Sato K"/>
            <person name="Hyodo S Kuraku.S."/>
        </authorList>
    </citation>
    <scope>NUCLEOTIDE SEQUENCE [LARGE SCALE GENOMIC DNA]</scope>
</reference>
<evidence type="ECO:0000313" key="3">
    <source>
        <dbReference type="Proteomes" id="UP000288216"/>
    </source>
</evidence>
<proteinExistence type="predicted"/>
<gene>
    <name evidence="2" type="ORF">scyTo_0001753</name>
</gene>
<dbReference type="STRING" id="75743.A0A401PFK7"/>
<keyword evidence="1" id="KW-0175">Coiled coil</keyword>
<name>A0A401PFK7_SCYTO</name>